<feature type="domain" description="C2H2-type" evidence="7">
    <location>
        <begin position="2813"/>
        <end position="2841"/>
    </location>
</feature>
<dbReference type="WBParaSite" id="SSTP_0000272600.1">
    <property type="protein sequence ID" value="SSTP_0000272600.1"/>
    <property type="gene ID" value="SSTP_0000272600"/>
</dbReference>
<feature type="region of interest" description="Disordered" evidence="6">
    <location>
        <begin position="1"/>
        <end position="44"/>
    </location>
</feature>
<proteinExistence type="predicted"/>
<evidence type="ECO:0000256" key="5">
    <source>
        <dbReference type="PROSITE-ProRule" id="PRU00042"/>
    </source>
</evidence>
<name>A0A0K0DZR4_STRER</name>
<keyword evidence="2" id="KW-0677">Repeat</keyword>
<evidence type="ECO:0000313" key="8">
    <source>
        <dbReference type="Proteomes" id="UP000035681"/>
    </source>
</evidence>
<evidence type="ECO:0000256" key="3">
    <source>
        <dbReference type="ARBA" id="ARBA00022771"/>
    </source>
</evidence>
<dbReference type="GO" id="GO:0005634">
    <property type="term" value="C:nucleus"/>
    <property type="evidence" value="ECO:0007669"/>
    <property type="project" value="UniProtKB-ARBA"/>
</dbReference>
<feature type="domain" description="C2H2-type" evidence="7">
    <location>
        <begin position="2873"/>
        <end position="2898"/>
    </location>
</feature>
<evidence type="ECO:0000313" key="9">
    <source>
        <dbReference type="WBParaSite" id="SSTP_0000272600.1"/>
    </source>
</evidence>
<dbReference type="SUPFAM" id="SSF57667">
    <property type="entry name" value="beta-beta-alpha zinc fingers"/>
    <property type="match status" value="1"/>
</dbReference>
<dbReference type="SMART" id="SM00355">
    <property type="entry name" value="ZnF_C2H2"/>
    <property type="match status" value="4"/>
</dbReference>
<keyword evidence="3 5" id="KW-0863">Zinc-finger</keyword>
<dbReference type="WBParaSite" id="TCONS_00013082.p1">
    <property type="protein sequence ID" value="TCONS_00013082.p1"/>
    <property type="gene ID" value="XLOC_008879"/>
</dbReference>
<dbReference type="PROSITE" id="PS00028">
    <property type="entry name" value="ZINC_FINGER_C2H2_1"/>
    <property type="match status" value="3"/>
</dbReference>
<evidence type="ECO:0000313" key="10">
    <source>
        <dbReference type="WBParaSite" id="TCONS_00013082.p1"/>
    </source>
</evidence>
<dbReference type="PANTHER" id="PTHR19818:SF139">
    <property type="entry name" value="PAIR-RULE PROTEIN ODD-PAIRED"/>
    <property type="match status" value="1"/>
</dbReference>
<keyword evidence="1" id="KW-0479">Metal-binding</keyword>
<accession>A0A0K0DZR4</accession>
<dbReference type="PROSITE" id="PS50157">
    <property type="entry name" value="ZINC_FINGER_C2H2_2"/>
    <property type="match status" value="2"/>
</dbReference>
<reference evidence="9" key="1">
    <citation type="submission" date="2015-08" db="UniProtKB">
        <authorList>
            <consortium name="WormBaseParasite"/>
        </authorList>
    </citation>
    <scope>IDENTIFICATION</scope>
</reference>
<evidence type="ECO:0000256" key="4">
    <source>
        <dbReference type="ARBA" id="ARBA00022833"/>
    </source>
</evidence>
<sequence length="3542" mass="412567">MKNHLPNIQSISLNSNNNNNEHPEINTPNPPGSNDSNYEASTPFYQYDNTGINYFDTPDYLIQNDSNYHRNSLLENSQSLNTSQYNTSHSSNQQSFYCNIENNTYSNDNIYFEDNVNDPLSEESHSSPLNEGNDCNLHENNLYIHQNQHNLFFERNLYNQQDNSYNINSNNTNDNNLLSPNSNFLNQGNFNMIEKNIPNINRNIEEQVFDDIPNHSNFYEQNVNISNDVHNIHMYPDTSYNTGINNYKHNNMFQVPESRIIQNINQNKNNISTSTNYYNTLSNYNSNNSMAPIEDQHNNQIFEKDIHIKQVLNNNRRVIPSVNPILQQKSNLQYRFKQNVPSSTNSLQYYMNDHNSFQPNQANVNYSQKQQYHQQEQNNLEKINNTPNFKNNFHQQQSSQQQNFNNLSQPFVNYKDSNVLHSNQLNNSKTINSKSLQIEIEKQRLQQNLLINQQNNKEKSFNFPSTSQQNIFPSNNKYFDQSYVNSNQLQFQNTTNQKSMNHNNYPIINQHDSQKIYNQDTNKINQQMTEVNSIQKLYPSSHLSQQTGENYHFQQYYSKNFLYNYPQGQVINNTDKSSINSNIQYNYKQRLNYPQQNLEVINQSYPSSSQTKILDQNLHGYPLPRDTSNQTSNINISNSNIEQPISKSLNPVNHIPYISTENIQQNKPVEKYNTPSRSSNNNNSNNNNNNNTLHYSSLDQCRYSQTSNNTNDFSSTMYQSDMVINSNEINQQTILTHKSKDTTELNFNLVDEENTLGISSEIIPPIRQKRQYTRRNQINKINDEKSNVDSSTTAKYNTSGRKGLQKEKNDTEVKIPKRRGRKPKILVDLESQKKSITNINEIPTSFTNIEIPETENAPDNIILPNLNQSLTEKYTIPLRKEYVNNTLVHTVELSKEKETLECGSNLPTIVLPIIQTVKCYFSTQQIIRTNLNRPSLSRQKKHTTDEVVKIDKLIEETIYEFENNQLNDALELGERINLNTILKDIGSKNLLNIEGKSQSSLSNSLIPKTCHSNLDNEGIPEYINYEFPVFYDTSDDSTYNNSTNQMNLNNNTANQNDYNENINLTSSENNYFEKNGVFQFDSSLSIQPPSSFFSNHMNNLSQRRKSSNFEILNSKGNSSKIYNKIRKNDISSKNLPENDTNIVINLETIQFANKLVDKINVTIQIDVTLDDIIHGIYVFFPYDLKKINTKNKPNMYALLSILIREILASLKFSNTGVILFNCDSFLIPYNNKNTNILRNKKESSFYTDIKFWDFNAIQNDKEMLISNKNYGLLLNVEENKNGFYLTFSRYPLIETCNKRNSPKDSLKSCLLKNFHQLEPHFFESIHYHMIITAIKKFFQKEIIEYLVFCNEKNNPVEALLKKYINYKDDERNQSIFLNENNVKDIELYKNFKLCGLFSIINNVPNIINFRKSGNFRQYCGNICKVKLFNSKILREYCELNGKKNGVTLKIEDYIKQLLIQNNLLDINKINIFKELCEKNYTPQYLNTLLWNLNKDNLSEENVTVSIELNSPRERIESSIKNINLFSIKKISSSFTILNLNLMKNMSKLCTDKTIKISNKWNDKLTIRNYDMKVVKKNNLSSQPYIVTKKFVNEKNTFNISNNMFNICRRNNSLSIAHVEKIKHYYNMDKLNVMNSNIDINNTFKDANISCIRMAKINDATGKLSVAICKKEIDIFKEEETIKVYGIGKAVSCDQTTLSLKSKQFTLSNIEEKFNVHHTKKIVNQHSTSSLCTIQSSAKLKNNLTEASISSIEIAKINDAQEAFSFAEKSGNFFRKSESIKCSTTIPEVSYSVKTAGSIYRNKINLLKQEDNIKTSKIFDDQTCEKTNFNVNNVNIFLSKRKEELKLLHIEEDKKQHITDSFHIIESKFDLKNNLTKDKMSSVEKCKVNDAEEHFSLTEINFELNKKNDIVECFNVLPEKTYVKTTTTICENKVNLFKKENLMEVYGIVKDKVGEKVTFNINNVNIVFSKRKEESTLLHVEEVKKQHISDNFHTVEVEFNLKNRLTKNKVSSIEKCKINDAKEQLSLTEINFESSKKNDIVECSSIIPEVKCVVKSTINICENKIDLSKKENFMETSGIAKDKACEKMSLKLNNLCVELNKPSINLKFDYIKEIGDCSKGYSFDVTKLNSSLVKKSVKSTADKIIVIPNFDSSSYYLKDYNVTLSNNYCTSTTSCKFKSLPEKVGDKFSEINSNFDIIRNEESFETDGVLKEKTSEVVKITINEKERNDFYNEDIDLTFIENEDFFEDNESDNTDTNDEMYVYENPSSWKRRRMSYQSEDMECNLKLNDKYLKKEDYQCFGIFMKLFIRFLEGYSIKDSKENNKELLETILIKIQKLFPNIFKNASIDSMEFIFYKFIKILNFPLHNDNPDTTVTNKLIQLLQNNYGNKLSHLESFLSHGGYNQCNLIEKNFNKFLKIIESLILNEKFQSLVTLVIQKENESTVNVEGGISDESTIVEKFKILYDALYKVDGIDKNEVSTKLFLYKMANKYIGKNGLNYKKLFNDISSSEDDFNYLQKKYPKFNNYFISFSVKKKQFLECYKKLNKKKNIFQKCLNLLIEYGTIIEQNNIDNGKENSYSKIDLKKYLSEKVNNTKDDVTDFLKVNLVRNNNDKSEIFVEVLNLSENIEKPSQPSKRGRKPGSKNVRKRKLANSLFIDLYNRYEKGVQDEISKKALEHSKKYTSIEECSDILKQIFSFDDNMKKLYKGRDDNPREILNEIANFNPLLYICATGIRFDELKLFENYNPLQCQMMEEDDTKCTFKASNKDALYYHILQFHHDSTKRCIWKGCHVKTCFKAISNFAEHIASHIKYKRFACIVCQNTYSRHADLKVHIRRNHSSRYRIKCPLKRCNHYFTTVEASIKHLHVYHFPIKQWVCPVYGCGKAFFDKGGTNQHIKTAHEYSIKKICKLLCCSEYKNTSFGVITNSLLNHFEDSMNENLFSQKHLNLYHCKDVCVHTKEKPIEVSNLTNCILKKDLHKIADFGFETFLNQLKKYDCFTYIRAIEDMKTRKQYEMLPILNKALNFYIDSSEELLHKNDVDVYGQMVVELNKPNSFLKIITLETNQKRFEIPEEIPKNVPELLKNFILNKSYICPNYLERVQKSYDLYVQTQQDPSNFDKYINTVPRFIDYKIPVQISSLIDIDDSLKLLENKENITNEDKMELEKYFWKKLLEGSISIMGLSYFKKGLLSISDDSIKVVKKLYSSACYKFALELKKNSGFSEEAEDFFLEQYQKIQKEFNEIEHEANIYLNFKNVLEEIYESIGDGDDSRSKLNISGEKIFAENDFMSSFEAFTELTKMSVSDIEQPRNKRKIKKNVGEGTTNIIDEDIENKKSIHNPIFNIDLPYNENSIFDESGVYSNLGYNIQLMCRAKISGIYGIHISEDENTPFEKKVLKYMINPFCCDDIMIPDEYKYETYDTKGYMAYIIKQKRVELVDTRIENPILNDILILDDETAKRTNQTNICLKAHVNPNDRRKIKLKNNEGLVIEVELSQLDYFRCRIVDTKENDLYRITKSGLKTITTVKPKITAMYGVQNWEFIGSSDE</sequence>
<dbReference type="Proteomes" id="UP000035681">
    <property type="component" value="Unplaced"/>
</dbReference>
<protein>
    <submittedName>
        <fullName evidence="10">C2H2-type domain-containing protein</fullName>
    </submittedName>
    <submittedName>
        <fullName evidence="9">Protein kinase-like domain</fullName>
    </submittedName>
</protein>
<evidence type="ECO:0000259" key="7">
    <source>
        <dbReference type="PROSITE" id="PS50157"/>
    </source>
</evidence>
<dbReference type="STRING" id="6248.A0A0K0DZR4"/>
<feature type="compositionally biased region" description="Polar residues" evidence="6">
    <location>
        <begin position="659"/>
        <end position="677"/>
    </location>
</feature>
<evidence type="ECO:0000256" key="1">
    <source>
        <dbReference type="ARBA" id="ARBA00022723"/>
    </source>
</evidence>
<feature type="compositionally biased region" description="Low complexity" evidence="6">
    <location>
        <begin position="678"/>
        <end position="691"/>
    </location>
</feature>
<dbReference type="GO" id="GO:0000978">
    <property type="term" value="F:RNA polymerase II cis-regulatory region sequence-specific DNA binding"/>
    <property type="evidence" value="ECO:0007669"/>
    <property type="project" value="TreeGrafter"/>
</dbReference>
<feature type="compositionally biased region" description="Polar residues" evidence="6">
    <location>
        <begin position="32"/>
        <end position="44"/>
    </location>
</feature>
<dbReference type="InterPro" id="IPR050329">
    <property type="entry name" value="GLI_C2H2-zinc-finger"/>
</dbReference>
<dbReference type="GO" id="GO:0000981">
    <property type="term" value="F:DNA-binding transcription factor activity, RNA polymerase II-specific"/>
    <property type="evidence" value="ECO:0007669"/>
    <property type="project" value="TreeGrafter"/>
</dbReference>
<keyword evidence="8" id="KW-1185">Reference proteome</keyword>
<dbReference type="InterPro" id="IPR013087">
    <property type="entry name" value="Znf_C2H2_type"/>
</dbReference>
<organism evidence="9">
    <name type="scientific">Strongyloides stercoralis</name>
    <name type="common">Threadworm</name>
    <dbReference type="NCBI Taxonomy" id="6248"/>
    <lineage>
        <taxon>Eukaryota</taxon>
        <taxon>Metazoa</taxon>
        <taxon>Ecdysozoa</taxon>
        <taxon>Nematoda</taxon>
        <taxon>Chromadorea</taxon>
        <taxon>Rhabditida</taxon>
        <taxon>Tylenchina</taxon>
        <taxon>Panagrolaimomorpha</taxon>
        <taxon>Strongyloidoidea</taxon>
        <taxon>Strongyloididae</taxon>
        <taxon>Strongyloides</taxon>
    </lineage>
</organism>
<dbReference type="Gene3D" id="3.30.160.60">
    <property type="entry name" value="Classic Zinc Finger"/>
    <property type="match status" value="1"/>
</dbReference>
<dbReference type="GO" id="GO:0008270">
    <property type="term" value="F:zinc ion binding"/>
    <property type="evidence" value="ECO:0007669"/>
    <property type="project" value="UniProtKB-KW"/>
</dbReference>
<feature type="region of interest" description="Disordered" evidence="6">
    <location>
        <begin position="659"/>
        <end position="695"/>
    </location>
</feature>
<feature type="compositionally biased region" description="Polar residues" evidence="6">
    <location>
        <begin position="788"/>
        <end position="800"/>
    </location>
</feature>
<dbReference type="InterPro" id="IPR036236">
    <property type="entry name" value="Znf_C2H2_sf"/>
</dbReference>
<evidence type="ECO:0000256" key="2">
    <source>
        <dbReference type="ARBA" id="ARBA00022737"/>
    </source>
</evidence>
<evidence type="ECO:0000256" key="6">
    <source>
        <dbReference type="SAM" id="MobiDB-lite"/>
    </source>
</evidence>
<keyword evidence="4" id="KW-0862">Zinc</keyword>
<feature type="compositionally biased region" description="Low complexity" evidence="6">
    <location>
        <begin position="1"/>
        <end position="20"/>
    </location>
</feature>
<dbReference type="PANTHER" id="PTHR19818">
    <property type="entry name" value="ZINC FINGER PROTEIN ZIC AND GLI"/>
    <property type="match status" value="1"/>
</dbReference>
<feature type="region of interest" description="Disordered" evidence="6">
    <location>
        <begin position="779"/>
        <end position="811"/>
    </location>
</feature>
<dbReference type="GO" id="GO:0045944">
    <property type="term" value="P:positive regulation of transcription by RNA polymerase II"/>
    <property type="evidence" value="ECO:0007669"/>
    <property type="project" value="UniProtKB-ARBA"/>
</dbReference>